<name>A0ABS8AHF7_9BACT</name>
<reference evidence="1" key="1">
    <citation type="submission" date="2021-10" db="EMBL/GenBank/DDBJ databases">
        <authorList>
            <person name="Dean J.D."/>
            <person name="Kim M.K."/>
            <person name="Newey C.N."/>
            <person name="Stoker T.S."/>
            <person name="Thompson D.W."/>
            <person name="Grose J.H."/>
        </authorList>
    </citation>
    <scope>NUCLEOTIDE SEQUENCE</scope>
    <source>
        <strain evidence="1">BT635</strain>
    </source>
</reference>
<keyword evidence="2" id="KW-1185">Reference proteome</keyword>
<proteinExistence type="predicted"/>
<evidence type="ECO:0000313" key="1">
    <source>
        <dbReference type="EMBL" id="MCB2379787.1"/>
    </source>
</evidence>
<evidence type="ECO:0000313" key="2">
    <source>
        <dbReference type="Proteomes" id="UP001165297"/>
    </source>
</evidence>
<organism evidence="1 2">
    <name type="scientific">Hymenobacter nitidus</name>
    <dbReference type="NCBI Taxonomy" id="2880929"/>
    <lineage>
        <taxon>Bacteria</taxon>
        <taxon>Pseudomonadati</taxon>
        <taxon>Bacteroidota</taxon>
        <taxon>Cytophagia</taxon>
        <taxon>Cytophagales</taxon>
        <taxon>Hymenobacteraceae</taxon>
        <taxon>Hymenobacter</taxon>
    </lineage>
</organism>
<dbReference type="EMBL" id="JAJADQ010000012">
    <property type="protein sequence ID" value="MCB2379787.1"/>
    <property type="molecule type" value="Genomic_DNA"/>
</dbReference>
<evidence type="ECO:0008006" key="3">
    <source>
        <dbReference type="Google" id="ProtNLM"/>
    </source>
</evidence>
<dbReference type="Proteomes" id="UP001165297">
    <property type="component" value="Unassembled WGS sequence"/>
</dbReference>
<gene>
    <name evidence="1" type="ORF">LGH70_19480</name>
</gene>
<comment type="caution">
    <text evidence="1">The sequence shown here is derived from an EMBL/GenBank/DDBJ whole genome shotgun (WGS) entry which is preliminary data.</text>
</comment>
<protein>
    <recommendedName>
        <fullName evidence="3">Nucleotidyltransferase</fullName>
    </recommendedName>
</protein>
<dbReference type="RefSeq" id="WP_226189174.1">
    <property type="nucleotide sequence ID" value="NZ_JAJADQ010000012.1"/>
</dbReference>
<sequence>MARTIPEIFDSIQVARATSPELAALSSPSATALHRLWAYVVATVHHFHEVLMDGLRADVDTAIANNQYGTPTWFQRQVLLFQLNDTLEVRNNIIQYKVGSTGARIVTRAAAKEDTKGKLIIKVAGLGTTADTLRGLTDEEQVQVFSYLDRIRPAGVKISLVSREADRLQLHGQVYYDPLRDLEGQIKPALRAGLTTYTKALDFAGVLYKAKLVDEFQKVPGIIDQDIVEASIRLGNDLPVVFDRVWETRAGYVVEEDESGLSWLDTLEFIPYNG</sequence>
<accession>A0ABS8AHF7</accession>